<evidence type="ECO:0000256" key="4">
    <source>
        <dbReference type="ARBA" id="ARBA00019232"/>
    </source>
</evidence>
<evidence type="ECO:0000313" key="11">
    <source>
        <dbReference type="Proteomes" id="UP000564385"/>
    </source>
</evidence>
<dbReference type="GO" id="GO:0004252">
    <property type="term" value="F:serine-type endopeptidase activity"/>
    <property type="evidence" value="ECO:0007669"/>
    <property type="project" value="InterPro"/>
</dbReference>
<evidence type="ECO:0000256" key="2">
    <source>
        <dbReference type="ARBA" id="ARBA00009370"/>
    </source>
</evidence>
<evidence type="ECO:0000256" key="5">
    <source>
        <dbReference type="ARBA" id="ARBA00022801"/>
    </source>
</evidence>
<dbReference type="Pfam" id="PF10502">
    <property type="entry name" value="Peptidase_S26"/>
    <property type="match status" value="1"/>
</dbReference>
<keyword evidence="7" id="KW-0472">Membrane</keyword>
<comment type="subcellular location">
    <subcellularLocation>
        <location evidence="7">Membrane</location>
        <topology evidence="7">Single-pass type II membrane protein</topology>
    </subcellularLocation>
</comment>
<dbReference type="GO" id="GO:0016020">
    <property type="term" value="C:membrane"/>
    <property type="evidence" value="ECO:0007669"/>
    <property type="project" value="UniProtKB-SubCell"/>
</dbReference>
<feature type="compositionally biased region" description="Polar residues" evidence="8">
    <location>
        <begin position="7"/>
        <end position="25"/>
    </location>
</feature>
<accession>A0A852VDG4</accession>
<evidence type="ECO:0000256" key="1">
    <source>
        <dbReference type="ARBA" id="ARBA00000677"/>
    </source>
</evidence>
<reference evidence="10 11" key="1">
    <citation type="submission" date="2020-07" db="EMBL/GenBank/DDBJ databases">
        <title>Genomic Encyclopedia of Type Strains, Phase IV (KMG-V): Genome sequencing to study the core and pangenomes of soil and plant-associated prokaryotes.</title>
        <authorList>
            <person name="Whitman W."/>
        </authorList>
    </citation>
    <scope>NUCLEOTIDE SEQUENCE [LARGE SCALE GENOMIC DNA]</scope>
    <source>
        <strain evidence="10 11">M8UP22</strain>
    </source>
</reference>
<dbReference type="InterPro" id="IPR036286">
    <property type="entry name" value="LexA/Signal_pep-like_sf"/>
</dbReference>
<sequence>MSEQNRDGSLQTEEALTSSLHTSAGTRERAETPLEALSSICVVLVAGLFVMNFVFQNFVIPSGSMEKTLLIGDHVLVDRITFAPPIGWAPFVHYREPQRGDVIVFYKPNPETPDLILVKRLIGVPGDRIHLIHGVVYLNGVAQNESYAAMPKFSADPDDEYSPARDDFPTRGTPPGSFEVWSQALPSHVQGGDLVVPPGNFFAMGDNREHSADGRFWGFVPRGNILGRPLFNYWSFEATAAQMDAQGASLGARASSFFTTALHILNKTRWSRTGHLIR</sequence>
<dbReference type="InterPro" id="IPR000223">
    <property type="entry name" value="Pept_S26A_signal_pept_1"/>
</dbReference>
<dbReference type="AlphaFoldDB" id="A0A852VDG4"/>
<dbReference type="EC" id="3.4.21.89" evidence="3 7"/>
<keyword evidence="7" id="KW-0645">Protease</keyword>
<dbReference type="SUPFAM" id="SSF51306">
    <property type="entry name" value="LexA/Signal peptidase"/>
    <property type="match status" value="1"/>
</dbReference>
<evidence type="ECO:0000259" key="9">
    <source>
        <dbReference type="Pfam" id="PF10502"/>
    </source>
</evidence>
<comment type="catalytic activity">
    <reaction evidence="1 7">
        <text>Cleavage of hydrophobic, N-terminal signal or leader sequences from secreted and periplasmic proteins.</text>
        <dbReference type="EC" id="3.4.21.89"/>
    </reaction>
</comment>
<feature type="region of interest" description="Disordered" evidence="8">
    <location>
        <begin position="1"/>
        <end position="27"/>
    </location>
</feature>
<comment type="caution">
    <text evidence="10">The sequence shown here is derived from an EMBL/GenBank/DDBJ whole genome shotgun (WGS) entry which is preliminary data.</text>
</comment>
<dbReference type="PANTHER" id="PTHR43390">
    <property type="entry name" value="SIGNAL PEPTIDASE I"/>
    <property type="match status" value="1"/>
</dbReference>
<dbReference type="InterPro" id="IPR019757">
    <property type="entry name" value="Pept_S26A_signal_pept_1_Lys-AS"/>
</dbReference>
<feature type="active site" evidence="6">
    <location>
        <position position="119"/>
    </location>
</feature>
<dbReference type="NCBIfam" id="TIGR02227">
    <property type="entry name" value="sigpep_I_bact"/>
    <property type="match status" value="1"/>
</dbReference>
<dbReference type="GO" id="GO:0006465">
    <property type="term" value="P:signal peptide processing"/>
    <property type="evidence" value="ECO:0007669"/>
    <property type="project" value="InterPro"/>
</dbReference>
<organism evidence="10 11">
    <name type="scientific">Tunturiibacter lichenicola</name>
    <dbReference type="NCBI Taxonomy" id="2051959"/>
    <lineage>
        <taxon>Bacteria</taxon>
        <taxon>Pseudomonadati</taxon>
        <taxon>Acidobacteriota</taxon>
        <taxon>Terriglobia</taxon>
        <taxon>Terriglobales</taxon>
        <taxon>Acidobacteriaceae</taxon>
        <taxon>Tunturiibacter</taxon>
    </lineage>
</organism>
<dbReference type="GO" id="GO:0009003">
    <property type="term" value="F:signal peptidase activity"/>
    <property type="evidence" value="ECO:0007669"/>
    <property type="project" value="UniProtKB-EC"/>
</dbReference>
<evidence type="ECO:0000313" key="10">
    <source>
        <dbReference type="EMBL" id="NYF88494.1"/>
    </source>
</evidence>
<dbReference type="CDD" id="cd06530">
    <property type="entry name" value="S26_SPase_I"/>
    <property type="match status" value="1"/>
</dbReference>
<dbReference type="EMBL" id="JACCCU010000001">
    <property type="protein sequence ID" value="NYF88494.1"/>
    <property type="molecule type" value="Genomic_DNA"/>
</dbReference>
<dbReference type="PROSITE" id="PS00760">
    <property type="entry name" value="SPASE_I_2"/>
    <property type="match status" value="1"/>
</dbReference>
<feature type="domain" description="Peptidase S26" evidence="9">
    <location>
        <begin position="36"/>
        <end position="234"/>
    </location>
</feature>
<dbReference type="PRINTS" id="PR00727">
    <property type="entry name" value="LEADERPTASE"/>
</dbReference>
<dbReference type="Proteomes" id="UP000564385">
    <property type="component" value="Unassembled WGS sequence"/>
</dbReference>
<keyword evidence="7" id="KW-0812">Transmembrane</keyword>
<evidence type="ECO:0000256" key="8">
    <source>
        <dbReference type="SAM" id="MobiDB-lite"/>
    </source>
</evidence>
<feature type="transmembrane region" description="Helical" evidence="7">
    <location>
        <begin position="36"/>
        <end position="55"/>
    </location>
</feature>
<comment type="similarity">
    <text evidence="2 7">Belongs to the peptidase S26 family.</text>
</comment>
<evidence type="ECO:0000256" key="3">
    <source>
        <dbReference type="ARBA" id="ARBA00013208"/>
    </source>
</evidence>
<feature type="active site" evidence="6">
    <location>
        <position position="64"/>
    </location>
</feature>
<proteinExistence type="inferred from homology"/>
<gene>
    <name evidence="10" type="ORF">HDF08_000561</name>
</gene>
<name>A0A852VDG4_9BACT</name>
<dbReference type="InterPro" id="IPR019533">
    <property type="entry name" value="Peptidase_S26"/>
</dbReference>
<evidence type="ECO:0000256" key="6">
    <source>
        <dbReference type="PIRSR" id="PIRSR600223-1"/>
    </source>
</evidence>
<dbReference type="Gene3D" id="2.10.109.10">
    <property type="entry name" value="Umud Fragment, subunit A"/>
    <property type="match status" value="1"/>
</dbReference>
<keyword evidence="5 7" id="KW-0378">Hydrolase</keyword>
<dbReference type="PANTHER" id="PTHR43390:SF1">
    <property type="entry name" value="CHLOROPLAST PROCESSING PEPTIDASE"/>
    <property type="match status" value="1"/>
</dbReference>
<keyword evidence="7" id="KW-1133">Transmembrane helix</keyword>
<protein>
    <recommendedName>
        <fullName evidence="4 7">Signal peptidase I</fullName>
        <ecNumber evidence="3 7">3.4.21.89</ecNumber>
    </recommendedName>
</protein>
<evidence type="ECO:0000256" key="7">
    <source>
        <dbReference type="RuleBase" id="RU362042"/>
    </source>
</evidence>